<organism evidence="1 2">
    <name type="scientific">Musa troglodytarum</name>
    <name type="common">fe'i banana</name>
    <dbReference type="NCBI Taxonomy" id="320322"/>
    <lineage>
        <taxon>Eukaryota</taxon>
        <taxon>Viridiplantae</taxon>
        <taxon>Streptophyta</taxon>
        <taxon>Embryophyta</taxon>
        <taxon>Tracheophyta</taxon>
        <taxon>Spermatophyta</taxon>
        <taxon>Magnoliopsida</taxon>
        <taxon>Liliopsida</taxon>
        <taxon>Zingiberales</taxon>
        <taxon>Musaceae</taxon>
        <taxon>Musa</taxon>
    </lineage>
</organism>
<evidence type="ECO:0000313" key="1">
    <source>
        <dbReference type="EMBL" id="URE38095.1"/>
    </source>
</evidence>
<dbReference type="AlphaFoldDB" id="A0A9E7HR82"/>
<evidence type="ECO:0000313" key="2">
    <source>
        <dbReference type="Proteomes" id="UP001055439"/>
    </source>
</evidence>
<sequence length="72" mass="8432">MGRQGNPRTDEKAEFLGDVFCFREDFLRLKSLTDAGYDQTRSRIECTPKLKPKSNFQLHTHFDFNLCSRFNG</sequence>
<gene>
    <name evidence="1" type="ORF">MUK42_15526</name>
</gene>
<protein>
    <submittedName>
        <fullName evidence="1">Uncharacterized protein</fullName>
    </submittedName>
</protein>
<dbReference type="Proteomes" id="UP001055439">
    <property type="component" value="Chromosome 8"/>
</dbReference>
<proteinExistence type="predicted"/>
<reference evidence="1" key="1">
    <citation type="submission" date="2022-05" db="EMBL/GenBank/DDBJ databases">
        <title>The Musa troglodytarum L. genome provides insights into the mechanism of non-climacteric behaviour and enrichment of carotenoids.</title>
        <authorList>
            <person name="Wang J."/>
        </authorList>
    </citation>
    <scope>NUCLEOTIDE SEQUENCE</scope>
    <source>
        <tissue evidence="1">Leaf</tissue>
    </source>
</reference>
<keyword evidence="2" id="KW-1185">Reference proteome</keyword>
<dbReference type="EMBL" id="CP097510">
    <property type="protein sequence ID" value="URE38095.1"/>
    <property type="molecule type" value="Genomic_DNA"/>
</dbReference>
<accession>A0A9E7HR82</accession>
<name>A0A9E7HR82_9LILI</name>